<dbReference type="PANTHER" id="PTHR30004:SF3">
    <property type="entry name" value="4-HYDROXYTHREONINE-4-PHOSPHATE DEHYDROGENASE 2-RELATED"/>
    <property type="match status" value="1"/>
</dbReference>
<dbReference type="PANTHER" id="PTHR30004">
    <property type="entry name" value="4-HYDROXYTHREONINE-4-PHOSPHATE DEHYDROGENASE"/>
    <property type="match status" value="1"/>
</dbReference>
<dbReference type="InterPro" id="IPR005255">
    <property type="entry name" value="PdxA_fam"/>
</dbReference>
<gene>
    <name evidence="4" type="ORF">P2G67_10785</name>
</gene>
<reference evidence="4 5" key="1">
    <citation type="submission" date="2023-03" db="EMBL/GenBank/DDBJ databases">
        <title>Fodinicurvata sp. CAU 1616 isolated from sea sendiment.</title>
        <authorList>
            <person name="Kim W."/>
        </authorList>
    </citation>
    <scope>NUCLEOTIDE SEQUENCE [LARGE SCALE GENOMIC DNA]</scope>
    <source>
        <strain evidence="4 5">CAU 1616</strain>
    </source>
</reference>
<dbReference type="Proteomes" id="UP001215503">
    <property type="component" value="Unassembled WGS sequence"/>
</dbReference>
<sequence>MGDPAGIGPELMAGVLNLPESCADAGVLAIGDRRVLAKGEAALGISLDIETLPRDAAPPQPEPGRPIFYDMGNLDPANLPAATASAIGGRSALENFGLALDLAREGKVDAITFVPFNKEALRLGGNPFDDEMSFAADRLGHSGTVAEFNVVDNLWNARVTSHVPLRDVADLITEERLLEHLDLAVRALKEAGFERPRIAVAALNPHAGDGGSFGREEIDVIEPTVRKAQALAQTQGFAVEGPYPSDTVFVRARDGHFDAVLTMFHDQGQIAIKLLGFDRGITVLSGFAVPITTPAHGTAYDIAGKGIARLEPTRLAFNMAKQMAASRK</sequence>
<keyword evidence="2 4" id="KW-0560">Oxidoreductase</keyword>
<protein>
    <submittedName>
        <fullName evidence="4">4-hydroxythreonine-4-phosphate dehydrogenase PdxA</fullName>
        <ecNumber evidence="4">1.1.1.262</ecNumber>
    </submittedName>
</protein>
<dbReference type="SUPFAM" id="SSF53659">
    <property type="entry name" value="Isocitrate/Isopropylmalate dehydrogenase-like"/>
    <property type="match status" value="1"/>
</dbReference>
<dbReference type="EMBL" id="JARHUD010000006">
    <property type="protein sequence ID" value="MDF2096462.1"/>
    <property type="molecule type" value="Genomic_DNA"/>
</dbReference>
<dbReference type="Pfam" id="PF04166">
    <property type="entry name" value="PdxA"/>
    <property type="match status" value="1"/>
</dbReference>
<evidence type="ECO:0000313" key="4">
    <source>
        <dbReference type="EMBL" id="MDF2096462.1"/>
    </source>
</evidence>
<keyword evidence="1" id="KW-0479">Metal-binding</keyword>
<dbReference type="GO" id="GO:0050570">
    <property type="term" value="F:4-hydroxythreonine-4-phosphate dehydrogenase activity"/>
    <property type="evidence" value="ECO:0007669"/>
    <property type="project" value="UniProtKB-EC"/>
</dbReference>
<name>A0ABT5YNN7_9PROT</name>
<organism evidence="4 5">
    <name type="scientific">Aquibaculum arenosum</name>
    <dbReference type="NCBI Taxonomy" id="3032591"/>
    <lineage>
        <taxon>Bacteria</taxon>
        <taxon>Pseudomonadati</taxon>
        <taxon>Pseudomonadota</taxon>
        <taxon>Alphaproteobacteria</taxon>
        <taxon>Rhodospirillales</taxon>
        <taxon>Rhodovibrionaceae</taxon>
        <taxon>Aquibaculum</taxon>
    </lineage>
</organism>
<keyword evidence="5" id="KW-1185">Reference proteome</keyword>
<evidence type="ECO:0000256" key="2">
    <source>
        <dbReference type="ARBA" id="ARBA00023002"/>
    </source>
</evidence>
<evidence type="ECO:0000256" key="3">
    <source>
        <dbReference type="ARBA" id="ARBA00023027"/>
    </source>
</evidence>
<dbReference type="EC" id="1.1.1.262" evidence="4"/>
<evidence type="ECO:0000313" key="5">
    <source>
        <dbReference type="Proteomes" id="UP001215503"/>
    </source>
</evidence>
<comment type="caution">
    <text evidence="4">The sequence shown here is derived from an EMBL/GenBank/DDBJ whole genome shotgun (WGS) entry which is preliminary data.</text>
</comment>
<dbReference type="Gene3D" id="3.40.718.10">
    <property type="entry name" value="Isopropylmalate Dehydrogenase"/>
    <property type="match status" value="1"/>
</dbReference>
<accession>A0ABT5YNN7</accession>
<proteinExistence type="predicted"/>
<evidence type="ECO:0000256" key="1">
    <source>
        <dbReference type="ARBA" id="ARBA00022723"/>
    </source>
</evidence>
<keyword evidence="3" id="KW-0520">NAD</keyword>